<gene>
    <name evidence="2" type="ORF">CSB45_00515</name>
</gene>
<dbReference type="PANTHER" id="PTHR43685:SF2">
    <property type="entry name" value="GLYCOSYLTRANSFERASE 2-LIKE DOMAIN-CONTAINING PROTEIN"/>
    <property type="match status" value="1"/>
</dbReference>
<name>A0A2G6EEM8_9BACT</name>
<dbReference type="GO" id="GO:0016740">
    <property type="term" value="F:transferase activity"/>
    <property type="evidence" value="ECO:0007669"/>
    <property type="project" value="UniProtKB-KW"/>
</dbReference>
<dbReference type="Proteomes" id="UP000229740">
    <property type="component" value="Unassembled WGS sequence"/>
</dbReference>
<accession>A0A2G6EEM8</accession>
<dbReference type="EMBL" id="PDPS01000008">
    <property type="protein sequence ID" value="PID60302.1"/>
    <property type="molecule type" value="Genomic_DNA"/>
</dbReference>
<protein>
    <submittedName>
        <fullName evidence="2">Family 2 glycosyl transferase</fullName>
    </submittedName>
</protein>
<evidence type="ECO:0000313" key="2">
    <source>
        <dbReference type="EMBL" id="PID60302.1"/>
    </source>
</evidence>
<dbReference type="AlphaFoldDB" id="A0A2G6EEM8"/>
<reference evidence="2 3" key="1">
    <citation type="submission" date="2017-10" db="EMBL/GenBank/DDBJ databases">
        <title>Novel microbial diversity and functional potential in the marine mammal oral microbiome.</title>
        <authorList>
            <person name="Dudek N.K."/>
            <person name="Sun C.L."/>
            <person name="Burstein D."/>
            <person name="Kantor R.S."/>
            <person name="Aliaga Goltsman D.S."/>
            <person name="Bik E.M."/>
            <person name="Thomas B.C."/>
            <person name="Banfield J.F."/>
            <person name="Relman D.A."/>
        </authorList>
    </citation>
    <scope>NUCLEOTIDE SEQUENCE [LARGE SCALE GENOMIC DNA]</scope>
    <source>
        <strain evidence="2">DOLZORAL124_49_17</strain>
    </source>
</reference>
<organism evidence="2 3">
    <name type="scientific">candidate division KSB3 bacterium</name>
    <dbReference type="NCBI Taxonomy" id="2044937"/>
    <lineage>
        <taxon>Bacteria</taxon>
        <taxon>candidate division KSB3</taxon>
    </lineage>
</organism>
<dbReference type="Gene3D" id="3.90.550.10">
    <property type="entry name" value="Spore Coat Polysaccharide Biosynthesis Protein SpsA, Chain A"/>
    <property type="match status" value="1"/>
</dbReference>
<dbReference type="InterPro" id="IPR029044">
    <property type="entry name" value="Nucleotide-diphossugar_trans"/>
</dbReference>
<proteinExistence type="predicted"/>
<sequence>MTPRRIHMNERGISVVLGSYNRKRFLQKTIRSIRDELKVLQRPSEIIVIDGGSTDGTVAWLTKQKDIIALVQHNRGSWQGKEIERRSWGYFMNLGFKCAQGKYICMLSDDCVFISGSLKKGYDRFEQLLSQGKKVGALAFYWRDWPRFKRYYVVTVRGCLYLNHGLYLRTALGEIRYINEDDYQFYCADVDLSLRLQEAGFVIEATQNALIEHCKHIATRVSRQRNKKKFRQDVIHFEERWKELLAGVKYCEAGERVYADIVPDDSIARRSFGAFYLRQRFLYALQYRFKRLCKRFS</sequence>
<feature type="domain" description="Glycosyltransferase 2-like" evidence="1">
    <location>
        <begin position="14"/>
        <end position="127"/>
    </location>
</feature>
<dbReference type="Pfam" id="PF00535">
    <property type="entry name" value="Glycos_transf_2"/>
    <property type="match status" value="1"/>
</dbReference>
<dbReference type="SUPFAM" id="SSF53448">
    <property type="entry name" value="Nucleotide-diphospho-sugar transferases"/>
    <property type="match status" value="1"/>
</dbReference>
<evidence type="ECO:0000313" key="3">
    <source>
        <dbReference type="Proteomes" id="UP000229740"/>
    </source>
</evidence>
<keyword evidence="2" id="KW-0808">Transferase</keyword>
<dbReference type="PANTHER" id="PTHR43685">
    <property type="entry name" value="GLYCOSYLTRANSFERASE"/>
    <property type="match status" value="1"/>
</dbReference>
<comment type="caution">
    <text evidence="2">The sequence shown here is derived from an EMBL/GenBank/DDBJ whole genome shotgun (WGS) entry which is preliminary data.</text>
</comment>
<dbReference type="InterPro" id="IPR050834">
    <property type="entry name" value="Glycosyltransf_2"/>
</dbReference>
<evidence type="ECO:0000259" key="1">
    <source>
        <dbReference type="Pfam" id="PF00535"/>
    </source>
</evidence>
<dbReference type="InterPro" id="IPR001173">
    <property type="entry name" value="Glyco_trans_2-like"/>
</dbReference>